<accession>A0A2R5FJE2</accession>
<keyword evidence="3" id="KW-1185">Reference proteome</keyword>
<reference evidence="2 3" key="1">
    <citation type="submission" date="2017-12" db="EMBL/GenBank/DDBJ databases">
        <title>Sequencing, de novo assembly and annotation of complete genome of a new Thraustochytrid species, strain FCC1311.</title>
        <authorList>
            <person name="Sedici K."/>
            <person name="Godart F."/>
            <person name="Aiese Cigliano R."/>
            <person name="Sanseverino W."/>
            <person name="Barakat M."/>
            <person name="Ortet P."/>
            <person name="Marechal E."/>
            <person name="Cagnac O."/>
            <person name="Amato A."/>
        </authorList>
    </citation>
    <scope>NUCLEOTIDE SEQUENCE [LARGE SCALE GENOMIC DNA]</scope>
</reference>
<protein>
    <submittedName>
        <fullName evidence="2">Uncharacterized protein</fullName>
    </submittedName>
</protein>
<gene>
    <name evidence="2" type="ORF">FCC1311_118082</name>
</gene>
<dbReference type="EMBL" id="BEYU01001904">
    <property type="protein sequence ID" value="GBG16333.1"/>
    <property type="molecule type" value="Genomic_DNA"/>
</dbReference>
<dbReference type="AlphaFoldDB" id="A0A2R5FJE2"/>
<feature type="region of interest" description="Disordered" evidence="1">
    <location>
        <begin position="51"/>
        <end position="72"/>
    </location>
</feature>
<proteinExistence type="predicted"/>
<organism evidence="2 3">
    <name type="scientific">Hondaea fermentalgiana</name>
    <dbReference type="NCBI Taxonomy" id="2315210"/>
    <lineage>
        <taxon>Eukaryota</taxon>
        <taxon>Sar</taxon>
        <taxon>Stramenopiles</taxon>
        <taxon>Bigyra</taxon>
        <taxon>Labyrinthulomycetes</taxon>
        <taxon>Thraustochytrida</taxon>
        <taxon>Thraustochytriidae</taxon>
        <taxon>Hondaea</taxon>
    </lineage>
</organism>
<feature type="non-terminal residue" evidence="2">
    <location>
        <position position="244"/>
    </location>
</feature>
<dbReference type="Proteomes" id="UP000241890">
    <property type="component" value="Unassembled WGS sequence"/>
</dbReference>
<dbReference type="InParanoid" id="A0A2R5FJE2"/>
<evidence type="ECO:0000313" key="2">
    <source>
        <dbReference type="EMBL" id="GBG16333.1"/>
    </source>
</evidence>
<feature type="non-terminal residue" evidence="2">
    <location>
        <position position="1"/>
    </location>
</feature>
<name>A0A2R5FJE2_9STRA</name>
<sequence length="244" mass="26676">LATIGWLHGLQLFVINDSDKGLAVDEDDPPDVANILLELIRTRCYAGQRDVLSGPRRRNGPGRTGDSGYLSSLSHKTTGTRILFSELVQVLHDAGVPLLYIMSIGTKWQIDAGPTKAILDHLANQAAMSNDPDLGLGPADWPQDGDGSDWVAGKVMVRYDIANVYRRRLGVAVLAQCHRSIGDTYPAFRLVQALAPERPFGTAYIFGEKLREVCERTTSPQTGFPRLAKADLYATTPHLIKGIQ</sequence>
<evidence type="ECO:0000256" key="1">
    <source>
        <dbReference type="SAM" id="MobiDB-lite"/>
    </source>
</evidence>
<evidence type="ECO:0000313" key="3">
    <source>
        <dbReference type="Proteomes" id="UP000241890"/>
    </source>
</evidence>
<comment type="caution">
    <text evidence="2">The sequence shown here is derived from an EMBL/GenBank/DDBJ whole genome shotgun (WGS) entry which is preliminary data.</text>
</comment>